<evidence type="ECO:0000259" key="1">
    <source>
        <dbReference type="Pfam" id="PF00535"/>
    </source>
</evidence>
<dbReference type="InterPro" id="IPR029044">
    <property type="entry name" value="Nucleotide-diphossugar_trans"/>
</dbReference>
<dbReference type="AlphaFoldDB" id="A0A1F8BLF5"/>
<protein>
    <recommendedName>
        <fullName evidence="1">Glycosyltransferase 2-like domain-containing protein</fullName>
    </recommendedName>
</protein>
<dbReference type="InterPro" id="IPR001173">
    <property type="entry name" value="Glyco_trans_2-like"/>
</dbReference>
<feature type="domain" description="Glycosyltransferase 2-like" evidence="1">
    <location>
        <begin position="27"/>
        <end position="156"/>
    </location>
</feature>
<dbReference type="Pfam" id="PF00535">
    <property type="entry name" value="Glycos_transf_2"/>
    <property type="match status" value="1"/>
</dbReference>
<dbReference type="Gene3D" id="3.90.550.10">
    <property type="entry name" value="Spore Coat Polysaccharide Biosynthesis Protein SpsA, Chain A"/>
    <property type="match status" value="1"/>
</dbReference>
<comment type="caution">
    <text evidence="2">The sequence shown here is derived from an EMBL/GenBank/DDBJ whole genome shotgun (WGS) entry which is preliminary data.</text>
</comment>
<proteinExistence type="predicted"/>
<organism evidence="2 3">
    <name type="scientific">Candidatus Woesebacteria bacterium RIFCSPLOWO2_01_FULL_39_25</name>
    <dbReference type="NCBI Taxonomy" id="1802521"/>
    <lineage>
        <taxon>Bacteria</taxon>
        <taxon>Candidatus Woeseibacteriota</taxon>
    </lineage>
</organism>
<dbReference type="PANTHER" id="PTHR10859">
    <property type="entry name" value="GLYCOSYL TRANSFERASE"/>
    <property type="match status" value="1"/>
</dbReference>
<gene>
    <name evidence="2" type="ORF">A2893_04550</name>
</gene>
<reference evidence="2 3" key="1">
    <citation type="journal article" date="2016" name="Nat. Commun.">
        <title>Thousands of microbial genomes shed light on interconnected biogeochemical processes in an aquifer system.</title>
        <authorList>
            <person name="Anantharaman K."/>
            <person name="Brown C.T."/>
            <person name="Hug L.A."/>
            <person name="Sharon I."/>
            <person name="Castelle C.J."/>
            <person name="Probst A.J."/>
            <person name="Thomas B.C."/>
            <person name="Singh A."/>
            <person name="Wilkins M.J."/>
            <person name="Karaoz U."/>
            <person name="Brodie E.L."/>
            <person name="Williams K.H."/>
            <person name="Hubbard S.S."/>
            <person name="Banfield J.F."/>
        </authorList>
    </citation>
    <scope>NUCLEOTIDE SEQUENCE [LARGE SCALE GENOMIC DNA]</scope>
</reference>
<sequence>MKVALVIFTRNERKNSELIYSKIPRNLVDAIYVIDGNSNDGTSEFWKSKRIKVFGQKYKGVGGAYESAFRSTKEDALIFFHPDGNMDPKDINKFVKLLKKGHEFIVASRMIKRAYNEEDDQILKPRKWFNQGLAIIANIIWGRNGNKCTDTTQGYRAFTRNAWKKLKINIPNPVAPDYEQIIRALKYNVKIADFPTKEGKRIHGETTMPSFKTGRENLKVLWNELIS</sequence>
<evidence type="ECO:0000313" key="3">
    <source>
        <dbReference type="Proteomes" id="UP000176725"/>
    </source>
</evidence>
<name>A0A1F8BLF5_9BACT</name>
<dbReference type="GO" id="GO:0006487">
    <property type="term" value="P:protein N-linked glycosylation"/>
    <property type="evidence" value="ECO:0007669"/>
    <property type="project" value="TreeGrafter"/>
</dbReference>
<evidence type="ECO:0000313" key="2">
    <source>
        <dbReference type="EMBL" id="OGM64896.1"/>
    </source>
</evidence>
<dbReference type="EMBL" id="MGHH01000007">
    <property type="protein sequence ID" value="OGM64896.1"/>
    <property type="molecule type" value="Genomic_DNA"/>
</dbReference>
<dbReference type="SUPFAM" id="SSF53448">
    <property type="entry name" value="Nucleotide-diphospho-sugar transferases"/>
    <property type="match status" value="1"/>
</dbReference>
<dbReference type="PANTHER" id="PTHR10859:SF91">
    <property type="entry name" value="DOLICHYL-PHOSPHATE BETA-GLUCOSYLTRANSFERASE"/>
    <property type="match status" value="1"/>
</dbReference>
<dbReference type="Proteomes" id="UP000176725">
    <property type="component" value="Unassembled WGS sequence"/>
</dbReference>
<dbReference type="STRING" id="1802521.A2893_04550"/>
<accession>A0A1F8BLF5</accession>
<dbReference type="CDD" id="cd04179">
    <property type="entry name" value="DPM_DPG-synthase_like"/>
    <property type="match status" value="1"/>
</dbReference>